<evidence type="ECO:0000313" key="2">
    <source>
        <dbReference type="Proteomes" id="UP001156706"/>
    </source>
</evidence>
<proteinExistence type="predicted"/>
<accession>A0ABQ5YHZ4</accession>
<dbReference type="RefSeq" id="WP_284196104.1">
    <property type="nucleotide sequence ID" value="NZ_BSOG01000002.1"/>
</dbReference>
<name>A0ABQ5YHZ4_9NEIS</name>
<keyword evidence="2" id="KW-1185">Reference proteome</keyword>
<reference evidence="2" key="1">
    <citation type="journal article" date="2019" name="Int. J. Syst. Evol. Microbiol.">
        <title>The Global Catalogue of Microorganisms (GCM) 10K type strain sequencing project: providing services to taxonomists for standard genome sequencing and annotation.</title>
        <authorList>
            <consortium name="The Broad Institute Genomics Platform"/>
            <consortium name="The Broad Institute Genome Sequencing Center for Infectious Disease"/>
            <person name="Wu L."/>
            <person name="Ma J."/>
        </authorList>
    </citation>
    <scope>NUCLEOTIDE SEQUENCE [LARGE SCALE GENOMIC DNA]</scope>
    <source>
        <strain evidence="2">NBRC 110044</strain>
    </source>
</reference>
<gene>
    <name evidence="1" type="ORF">GCM10007907_17750</name>
</gene>
<evidence type="ECO:0000313" key="1">
    <source>
        <dbReference type="EMBL" id="GLR12985.1"/>
    </source>
</evidence>
<protein>
    <submittedName>
        <fullName evidence="1">Uncharacterized protein</fullName>
    </submittedName>
</protein>
<organism evidence="1 2">
    <name type="scientific">Chitinimonas prasina</name>
    <dbReference type="NCBI Taxonomy" id="1434937"/>
    <lineage>
        <taxon>Bacteria</taxon>
        <taxon>Pseudomonadati</taxon>
        <taxon>Pseudomonadota</taxon>
        <taxon>Betaproteobacteria</taxon>
        <taxon>Neisseriales</taxon>
        <taxon>Chitinibacteraceae</taxon>
        <taxon>Chitinimonas</taxon>
    </lineage>
</organism>
<dbReference type="EMBL" id="BSOG01000002">
    <property type="protein sequence ID" value="GLR12985.1"/>
    <property type="molecule type" value="Genomic_DNA"/>
</dbReference>
<comment type="caution">
    <text evidence="1">The sequence shown here is derived from an EMBL/GenBank/DDBJ whole genome shotgun (WGS) entry which is preliminary data.</text>
</comment>
<dbReference type="Proteomes" id="UP001156706">
    <property type="component" value="Unassembled WGS sequence"/>
</dbReference>
<sequence length="93" mass="10765">MSKEPIPELTEEQAIFWRGRAKHCSSVTRLMRDIAAEYGLKRNDVGFMLADIFELTNGDETQVVWMWDFDRNGRGLADEVIDQRLAHLLKQAL</sequence>